<dbReference type="InterPro" id="IPR038891">
    <property type="entry name" value="FSIP2"/>
</dbReference>
<evidence type="ECO:0000313" key="3">
    <source>
        <dbReference type="EMBL" id="KAJ7303290.1"/>
    </source>
</evidence>
<feature type="compositionally biased region" description="Basic and acidic residues" evidence="2">
    <location>
        <begin position="463"/>
        <end position="474"/>
    </location>
</feature>
<feature type="compositionally biased region" description="Polar residues" evidence="2">
    <location>
        <begin position="11"/>
        <end position="23"/>
    </location>
</feature>
<keyword evidence="1" id="KW-0175">Coiled coil</keyword>
<dbReference type="Proteomes" id="UP001142489">
    <property type="component" value="Unassembled WGS sequence"/>
</dbReference>
<feature type="region of interest" description="Disordered" evidence="2">
    <location>
        <begin position="328"/>
        <end position="347"/>
    </location>
</feature>
<feature type="region of interest" description="Disordered" evidence="2">
    <location>
        <begin position="1"/>
        <end position="23"/>
    </location>
</feature>
<feature type="coiled-coil region" evidence="1">
    <location>
        <begin position="257"/>
        <end position="291"/>
    </location>
</feature>
<accession>A0A9Q0X5U2</accession>
<name>A0A9Q0X5U2_9SAUR</name>
<gene>
    <name evidence="3" type="ORF">JRQ81_012230</name>
</gene>
<organism evidence="3 4">
    <name type="scientific">Phrynocephalus forsythii</name>
    <dbReference type="NCBI Taxonomy" id="171643"/>
    <lineage>
        <taxon>Eukaryota</taxon>
        <taxon>Metazoa</taxon>
        <taxon>Chordata</taxon>
        <taxon>Craniata</taxon>
        <taxon>Vertebrata</taxon>
        <taxon>Euteleostomi</taxon>
        <taxon>Lepidosauria</taxon>
        <taxon>Squamata</taxon>
        <taxon>Bifurcata</taxon>
        <taxon>Unidentata</taxon>
        <taxon>Episquamata</taxon>
        <taxon>Toxicofera</taxon>
        <taxon>Iguania</taxon>
        <taxon>Acrodonta</taxon>
        <taxon>Agamidae</taxon>
        <taxon>Agaminae</taxon>
        <taxon>Phrynocephalus</taxon>
    </lineage>
</organism>
<proteinExistence type="predicted"/>
<evidence type="ECO:0000313" key="4">
    <source>
        <dbReference type="Proteomes" id="UP001142489"/>
    </source>
</evidence>
<evidence type="ECO:0000256" key="1">
    <source>
        <dbReference type="SAM" id="Coils"/>
    </source>
</evidence>
<feature type="region of interest" description="Disordered" evidence="2">
    <location>
        <begin position="717"/>
        <end position="780"/>
    </location>
</feature>
<feature type="compositionally biased region" description="Basic and acidic residues" evidence="2">
    <location>
        <begin position="397"/>
        <end position="421"/>
    </location>
</feature>
<feature type="compositionally biased region" description="Polar residues" evidence="2">
    <location>
        <begin position="747"/>
        <end position="774"/>
    </location>
</feature>
<dbReference type="EMBL" id="JAPFRF010000024">
    <property type="protein sequence ID" value="KAJ7303290.1"/>
    <property type="molecule type" value="Genomic_DNA"/>
</dbReference>
<dbReference type="PANTHER" id="PTHR21856:SF7">
    <property type="entry name" value="FIBROUS SHEATH-INTERACTING PROTEIN 2"/>
    <property type="match status" value="1"/>
</dbReference>
<feature type="region of interest" description="Disordered" evidence="2">
    <location>
        <begin position="518"/>
        <end position="540"/>
    </location>
</feature>
<comment type="caution">
    <text evidence="3">The sequence shown here is derived from an EMBL/GenBank/DDBJ whole genome shotgun (WGS) entry which is preliminary data.</text>
</comment>
<dbReference type="OrthoDB" id="9218558at2759"/>
<reference evidence="3" key="1">
    <citation type="journal article" date="2023" name="DNA Res.">
        <title>Chromosome-level genome assembly of Phrynocephalus forsythii using third-generation DNA sequencing and Hi-C analysis.</title>
        <authorList>
            <person name="Qi Y."/>
            <person name="Zhao W."/>
            <person name="Zhao Y."/>
            <person name="Niu C."/>
            <person name="Cao S."/>
            <person name="Zhang Y."/>
        </authorList>
    </citation>
    <scope>NUCLEOTIDE SEQUENCE</scope>
    <source>
        <tissue evidence="3">Muscle</tissue>
    </source>
</reference>
<feature type="region of interest" description="Disordered" evidence="2">
    <location>
        <begin position="368"/>
        <end position="489"/>
    </location>
</feature>
<dbReference type="AlphaFoldDB" id="A0A9Q0X5U2"/>
<sequence>MPRLQWRVRGEQQNENNALEGSRTAAQRCQLEGTVSAGSSSVNLLSPDAKMAYPNRGVAKAAMRHYLTESARTALEALQPEEDVVDLGPGKQMPVVGPNQILDMPLFAKIPFLPGSNTMFYTTNLGEKLYQPSATFDLSDPYCKVMAPRYKSLHDPHLRAYYKRKDNLRRLKKAGQITDKNKVVCSLKEFNEYRQYLSSLKLEFEKHYMKEQKMLEKQVTKLQEANLLPEGADTSKYRDWMLKEERPTIPEQEAVMRNRYLELINQELEKLEQLAEENRNLALAQDDNKKQGSEKKKQLLLRKKMEEEWRKKEMMLLMKIGDDVKREAKIEEQRRRSKEEKLKRKQAMLEKKMAHHLKKLQEQFQGEGFVPSGRFFPGAAPEDHGPPAKRLAPMGKKSKDDARKAAHLEQKPESLPEDKGPEASQASLSKEKSSPKPSLTTLPPDAEVVPCKSASSQEQETVPSERDLSKKESLADSAAVSPSLLPQGLGSKVSLSTAKDAGSAASLAAGSINDQQSADLGLGPAESTDDQVAPSASAGAISTGGAPSACESTAGCGSKTSCCGSGGCGSTKSCCGSGGCGSKKSCCGSGGCGSKKSCCGSGGCGSTTKSCCGSGGCGSTKSCCGSGGCGSKKSCCGLGGCGSTKSCCGSAGCGSSKSCCGSAGCGSTKSCSGSAGCGSKTCSGSTGCGSKTCCSGSGGCCSHNGKCCGSAGCGTSNGKGTGGSDSSGSSKPGAGGRNNKMPFSPTAGANQPSRTPPKTSAKMTMSSAVSQHTFSEGPGK</sequence>
<protein>
    <recommendedName>
        <fullName evidence="5">Fibrous sheath-interacting protein 2</fullName>
    </recommendedName>
</protein>
<keyword evidence="4" id="KW-1185">Reference proteome</keyword>
<evidence type="ECO:0000256" key="2">
    <source>
        <dbReference type="SAM" id="MobiDB-lite"/>
    </source>
</evidence>
<feature type="compositionally biased region" description="Polar residues" evidence="2">
    <location>
        <begin position="453"/>
        <end position="462"/>
    </location>
</feature>
<feature type="compositionally biased region" description="Low complexity" evidence="2">
    <location>
        <begin position="435"/>
        <end position="444"/>
    </location>
</feature>
<evidence type="ECO:0008006" key="5">
    <source>
        <dbReference type="Google" id="ProtNLM"/>
    </source>
</evidence>
<dbReference type="GO" id="GO:0005739">
    <property type="term" value="C:mitochondrion"/>
    <property type="evidence" value="ECO:0007669"/>
    <property type="project" value="TreeGrafter"/>
</dbReference>
<dbReference type="PANTHER" id="PTHR21856">
    <property type="entry name" value="FIBROUS SHEATH-INTERACTING PROTEIN 2"/>
    <property type="match status" value="1"/>
</dbReference>